<keyword evidence="1" id="KW-0472">Membrane</keyword>
<reference evidence="2" key="1">
    <citation type="submission" date="2017-08" db="EMBL/GenBank/DDBJ databases">
        <authorList>
            <person name="Imhoff J.F."/>
            <person name="Rahn T."/>
            <person name="Kuenzel S."/>
            <person name="Neulinger S.C."/>
        </authorList>
    </citation>
    <scope>NUCLEOTIDE SEQUENCE</scope>
    <source>
        <strain evidence="2">IM 151</strain>
    </source>
</reference>
<evidence type="ECO:0000313" key="2">
    <source>
        <dbReference type="EMBL" id="MBK1715671.1"/>
    </source>
</evidence>
<keyword evidence="1" id="KW-0812">Transmembrane</keyword>
<protein>
    <submittedName>
        <fullName evidence="2">DUF3149 domain-containing protein</fullName>
    </submittedName>
</protein>
<reference evidence="2" key="2">
    <citation type="journal article" date="2020" name="Microorganisms">
        <title>Osmotic Adaptation and Compatible Solute Biosynthesis of Phototrophic Bacteria as Revealed from Genome Analyses.</title>
        <authorList>
            <person name="Imhoff J.F."/>
            <person name="Rahn T."/>
            <person name="Kunzel S."/>
            <person name="Keller A."/>
            <person name="Neulinger S.C."/>
        </authorList>
    </citation>
    <scope>NUCLEOTIDE SEQUENCE</scope>
    <source>
        <strain evidence="2">IM 151</strain>
    </source>
</reference>
<comment type="caution">
    <text evidence="2">The sequence shown here is derived from an EMBL/GenBank/DDBJ whole genome shotgun (WGS) entry which is preliminary data.</text>
</comment>
<gene>
    <name evidence="2" type="ORF">CKO43_23255</name>
</gene>
<proteinExistence type="predicted"/>
<dbReference type="Proteomes" id="UP001041814">
    <property type="component" value="Unassembled WGS sequence"/>
</dbReference>
<feature type="transmembrane region" description="Helical" evidence="1">
    <location>
        <begin position="12"/>
        <end position="34"/>
    </location>
</feature>
<dbReference type="InterPro" id="IPR021494">
    <property type="entry name" value="DUF3149"/>
</dbReference>
<dbReference type="Pfam" id="PF11346">
    <property type="entry name" value="DUF3149"/>
    <property type="match status" value="1"/>
</dbReference>
<keyword evidence="1" id="KW-1133">Transmembrane helix</keyword>
<dbReference type="RefSeq" id="WP_200380168.1">
    <property type="nucleotide sequence ID" value="NZ_NRRU01000143.1"/>
</dbReference>
<keyword evidence="3" id="KW-1185">Reference proteome</keyword>
<sequence length="53" mass="5825">MNAMTVLFSTDVGLMSLAVIIVTLGMGGFYLRYFMKHIREDSLRAAAEAKAGR</sequence>
<organism evidence="2 3">
    <name type="scientific">Rubrivivax gelatinosus</name>
    <name type="common">Rhodocyclus gelatinosus</name>
    <name type="synonym">Rhodopseudomonas gelatinosa</name>
    <dbReference type="NCBI Taxonomy" id="28068"/>
    <lineage>
        <taxon>Bacteria</taxon>
        <taxon>Pseudomonadati</taxon>
        <taxon>Pseudomonadota</taxon>
        <taxon>Betaproteobacteria</taxon>
        <taxon>Burkholderiales</taxon>
        <taxon>Sphaerotilaceae</taxon>
        <taxon>Rubrivivax</taxon>
    </lineage>
</organism>
<evidence type="ECO:0000256" key="1">
    <source>
        <dbReference type="SAM" id="Phobius"/>
    </source>
</evidence>
<name>A0ABS1DZX8_RUBGE</name>
<evidence type="ECO:0000313" key="3">
    <source>
        <dbReference type="Proteomes" id="UP001041814"/>
    </source>
</evidence>
<accession>A0ABS1DZX8</accession>
<dbReference type="EMBL" id="NRRU01000143">
    <property type="protein sequence ID" value="MBK1715671.1"/>
    <property type="molecule type" value="Genomic_DNA"/>
</dbReference>